<organism evidence="2 3">
    <name type="scientific">Lujinxingia vulgaris</name>
    <dbReference type="NCBI Taxonomy" id="2600176"/>
    <lineage>
        <taxon>Bacteria</taxon>
        <taxon>Deltaproteobacteria</taxon>
        <taxon>Bradymonadales</taxon>
        <taxon>Lujinxingiaceae</taxon>
        <taxon>Lujinxingia</taxon>
    </lineage>
</organism>
<gene>
    <name evidence="2" type="ORF">FRC96_04535</name>
</gene>
<feature type="domain" description="VOC" evidence="1">
    <location>
        <begin position="3"/>
        <end position="114"/>
    </location>
</feature>
<accession>A0A5C6XFL0</accession>
<reference evidence="2 3" key="1">
    <citation type="submission" date="2019-08" db="EMBL/GenBank/DDBJ databases">
        <title>Bradymonadales sp. TMQ2.</title>
        <authorList>
            <person name="Liang Q."/>
        </authorList>
    </citation>
    <scope>NUCLEOTIDE SEQUENCE [LARGE SCALE GENOMIC DNA]</scope>
    <source>
        <strain evidence="2 3">TMQ2</strain>
    </source>
</reference>
<protein>
    <submittedName>
        <fullName evidence="2">VOC family protein</fullName>
    </submittedName>
</protein>
<dbReference type="Proteomes" id="UP000321046">
    <property type="component" value="Unassembled WGS sequence"/>
</dbReference>
<dbReference type="OrthoDB" id="4548523at2"/>
<dbReference type="PROSITE" id="PS51819">
    <property type="entry name" value="VOC"/>
    <property type="match status" value="1"/>
</dbReference>
<dbReference type="Pfam" id="PF00903">
    <property type="entry name" value="Glyoxalase"/>
    <property type="match status" value="1"/>
</dbReference>
<dbReference type="InterPro" id="IPR029068">
    <property type="entry name" value="Glyas_Bleomycin-R_OHBP_Dase"/>
</dbReference>
<dbReference type="AlphaFoldDB" id="A0A5C6XFL0"/>
<name>A0A5C6XFL0_9DELT</name>
<evidence type="ECO:0000313" key="3">
    <source>
        <dbReference type="Proteomes" id="UP000321046"/>
    </source>
</evidence>
<dbReference type="EMBL" id="VOSL01000020">
    <property type="protein sequence ID" value="TXD41258.1"/>
    <property type="molecule type" value="Genomic_DNA"/>
</dbReference>
<dbReference type="InterPro" id="IPR004360">
    <property type="entry name" value="Glyas_Fos-R_dOase_dom"/>
</dbReference>
<dbReference type="InterPro" id="IPR037523">
    <property type="entry name" value="VOC_core"/>
</dbReference>
<evidence type="ECO:0000313" key="2">
    <source>
        <dbReference type="EMBL" id="TXD41258.1"/>
    </source>
</evidence>
<sequence>MLGLRTVVYPVDDLQKARAWYVKGFGVEPYFENERYIGFDVCGYELGLMAASGDLTPSLGGSETLWGVGDIQAEFERLVELGARALVEPWHTGEGIWVASLADPFGNRLGLVVNPHFRPPAVPSLHELA</sequence>
<evidence type="ECO:0000259" key="1">
    <source>
        <dbReference type="PROSITE" id="PS51819"/>
    </source>
</evidence>
<comment type="caution">
    <text evidence="2">The sequence shown here is derived from an EMBL/GenBank/DDBJ whole genome shotgun (WGS) entry which is preliminary data.</text>
</comment>
<proteinExistence type="predicted"/>
<dbReference type="Gene3D" id="3.10.180.10">
    <property type="entry name" value="2,3-Dihydroxybiphenyl 1,2-Dioxygenase, domain 1"/>
    <property type="match status" value="1"/>
</dbReference>
<dbReference type="SUPFAM" id="SSF54593">
    <property type="entry name" value="Glyoxalase/Bleomycin resistance protein/Dihydroxybiphenyl dioxygenase"/>
    <property type="match status" value="1"/>
</dbReference>
<dbReference type="RefSeq" id="WP_146973213.1">
    <property type="nucleotide sequence ID" value="NZ_VOSL01000020.1"/>
</dbReference>